<evidence type="ECO:0000256" key="3">
    <source>
        <dbReference type="ARBA" id="ARBA00011255"/>
    </source>
</evidence>
<evidence type="ECO:0000256" key="11">
    <source>
        <dbReference type="ARBA" id="ARBA00023303"/>
    </source>
</evidence>
<dbReference type="Proteomes" id="UP000253782">
    <property type="component" value="Unassembled WGS sequence"/>
</dbReference>
<dbReference type="GO" id="GO:0005886">
    <property type="term" value="C:plasma membrane"/>
    <property type="evidence" value="ECO:0007669"/>
    <property type="project" value="UniProtKB-SubCell"/>
</dbReference>
<evidence type="ECO:0000256" key="1">
    <source>
        <dbReference type="ARBA" id="ARBA00004651"/>
    </source>
</evidence>
<evidence type="ECO:0000256" key="12">
    <source>
        <dbReference type="HAMAP-Rule" id="MF_00115"/>
    </source>
</evidence>
<protein>
    <recommendedName>
        <fullName evidence="12">Large-conductance mechanosensitive channel</fullName>
    </recommendedName>
</protein>
<keyword evidence="14" id="KW-1185">Reference proteome</keyword>
<evidence type="ECO:0000256" key="7">
    <source>
        <dbReference type="ARBA" id="ARBA00022692"/>
    </source>
</evidence>
<dbReference type="InterPro" id="IPR037673">
    <property type="entry name" value="MSC/AndL"/>
</dbReference>
<dbReference type="HAMAP" id="MF_00115">
    <property type="entry name" value="MscL"/>
    <property type="match status" value="1"/>
</dbReference>
<dbReference type="InterPro" id="IPR036019">
    <property type="entry name" value="MscL_channel"/>
</dbReference>
<dbReference type="PANTHER" id="PTHR30266">
    <property type="entry name" value="MECHANOSENSITIVE CHANNEL MSCL"/>
    <property type="match status" value="1"/>
</dbReference>
<feature type="transmembrane region" description="Helical" evidence="12">
    <location>
        <begin position="77"/>
        <end position="101"/>
    </location>
</feature>
<comment type="similarity">
    <text evidence="2 12">Belongs to the MscL family.</text>
</comment>
<evidence type="ECO:0000256" key="4">
    <source>
        <dbReference type="ARBA" id="ARBA00022448"/>
    </source>
</evidence>
<dbReference type="GO" id="GO:0008381">
    <property type="term" value="F:mechanosensitive monoatomic ion channel activity"/>
    <property type="evidence" value="ECO:0007669"/>
    <property type="project" value="UniProtKB-UniRule"/>
</dbReference>
<proteinExistence type="inferred from homology"/>
<dbReference type="FunFam" id="1.10.1200.120:FF:000001">
    <property type="entry name" value="Large-conductance mechanosensitive channel"/>
    <property type="match status" value="1"/>
</dbReference>
<keyword evidence="6 12" id="KW-0997">Cell inner membrane</keyword>
<evidence type="ECO:0000256" key="9">
    <source>
        <dbReference type="ARBA" id="ARBA00023065"/>
    </source>
</evidence>
<dbReference type="Pfam" id="PF01741">
    <property type="entry name" value="MscL"/>
    <property type="match status" value="1"/>
</dbReference>
<keyword evidence="8 12" id="KW-1133">Transmembrane helix</keyword>
<dbReference type="NCBIfam" id="NF001843">
    <property type="entry name" value="PRK00567.1-4"/>
    <property type="match status" value="1"/>
</dbReference>
<dbReference type="PANTHER" id="PTHR30266:SF2">
    <property type="entry name" value="LARGE-CONDUCTANCE MECHANOSENSITIVE CHANNEL"/>
    <property type="match status" value="1"/>
</dbReference>
<comment type="caution">
    <text evidence="13">The sequence shown here is derived from an EMBL/GenBank/DDBJ whole genome shotgun (WGS) entry which is preliminary data.</text>
</comment>
<dbReference type="InterPro" id="IPR019823">
    <property type="entry name" value="Mechanosensitive_channel_CS"/>
</dbReference>
<dbReference type="OrthoDB" id="9810350at2"/>
<comment type="function">
    <text evidence="12">Channel that opens in response to stretch forces in the membrane lipid bilayer. May participate in the regulation of osmotic pressure changes within the cell.</text>
</comment>
<comment type="subcellular location">
    <subcellularLocation>
        <location evidence="12">Cell inner membrane</location>
        <topology evidence="12">Multi-pass membrane protein</topology>
    </subcellularLocation>
    <subcellularLocation>
        <location evidence="1">Cell membrane</location>
        <topology evidence="1">Multi-pass membrane protein</topology>
    </subcellularLocation>
</comment>
<evidence type="ECO:0000313" key="14">
    <source>
        <dbReference type="Proteomes" id="UP000253782"/>
    </source>
</evidence>
<sequence>MGIFQEFKTFAMRGNVIDLAVGVVIGGAFGKIVTSLVDQIIMPPIGALTGGVDFSEMKWVLKPADNSNPAHKVAEIAIQYGAFINTVIQFVIIAFAIFMVVKAINKLNRPEAAAPAAVPADVVVLTEIRDLLKEQGAANK</sequence>
<evidence type="ECO:0000256" key="8">
    <source>
        <dbReference type="ARBA" id="ARBA00022989"/>
    </source>
</evidence>
<reference evidence="13 14" key="1">
    <citation type="submission" date="2018-07" db="EMBL/GenBank/DDBJ databases">
        <title>Dyella tabacisoli L4-6T, whole genome shotgun sequence.</title>
        <authorList>
            <person name="Zhou X.-K."/>
            <person name="Li W.-J."/>
            <person name="Duan Y.-Q."/>
        </authorList>
    </citation>
    <scope>NUCLEOTIDE SEQUENCE [LARGE SCALE GENOMIC DNA]</scope>
    <source>
        <strain evidence="13 14">L4-6</strain>
    </source>
</reference>
<evidence type="ECO:0000313" key="13">
    <source>
        <dbReference type="EMBL" id="RDD81952.1"/>
    </source>
</evidence>
<keyword evidence="10 12" id="KW-0472">Membrane</keyword>
<dbReference type="SUPFAM" id="SSF81330">
    <property type="entry name" value="Gated mechanosensitive channel"/>
    <property type="match status" value="1"/>
</dbReference>
<comment type="caution">
    <text evidence="12">Lacks conserved residue(s) required for the propagation of feature annotation.</text>
</comment>
<dbReference type="Gene3D" id="1.10.1200.120">
    <property type="entry name" value="Large-conductance mechanosensitive channel, MscL, domain 1"/>
    <property type="match status" value="1"/>
</dbReference>
<comment type="subunit">
    <text evidence="3 12">Homopentamer.</text>
</comment>
<evidence type="ECO:0000256" key="6">
    <source>
        <dbReference type="ARBA" id="ARBA00022519"/>
    </source>
</evidence>
<name>A0A369UMG4_9GAMM</name>
<evidence type="ECO:0000256" key="5">
    <source>
        <dbReference type="ARBA" id="ARBA00022475"/>
    </source>
</evidence>
<dbReference type="AlphaFoldDB" id="A0A369UMG4"/>
<keyword evidence="11 12" id="KW-0407">Ion channel</keyword>
<accession>A0A369UMG4</accession>
<keyword evidence="5 12" id="KW-1003">Cell membrane</keyword>
<keyword evidence="4 12" id="KW-0813">Transport</keyword>
<organism evidence="13 14">
    <name type="scientific">Dyella tabacisoli</name>
    <dbReference type="NCBI Taxonomy" id="2282381"/>
    <lineage>
        <taxon>Bacteria</taxon>
        <taxon>Pseudomonadati</taxon>
        <taxon>Pseudomonadota</taxon>
        <taxon>Gammaproteobacteria</taxon>
        <taxon>Lysobacterales</taxon>
        <taxon>Rhodanobacteraceae</taxon>
        <taxon>Dyella</taxon>
    </lineage>
</organism>
<dbReference type="NCBIfam" id="NF010557">
    <property type="entry name" value="PRK13952.1"/>
    <property type="match status" value="1"/>
</dbReference>
<gene>
    <name evidence="12" type="primary">mscL</name>
    <name evidence="13" type="ORF">DVJ77_09170</name>
</gene>
<evidence type="ECO:0000256" key="2">
    <source>
        <dbReference type="ARBA" id="ARBA00007254"/>
    </source>
</evidence>
<keyword evidence="9 12" id="KW-0406">Ion transport</keyword>
<dbReference type="PRINTS" id="PR01264">
    <property type="entry name" value="MECHCHANNEL"/>
</dbReference>
<dbReference type="EMBL" id="QQAH01000008">
    <property type="protein sequence ID" value="RDD81952.1"/>
    <property type="molecule type" value="Genomic_DNA"/>
</dbReference>
<dbReference type="PROSITE" id="PS01327">
    <property type="entry name" value="MSCL"/>
    <property type="match status" value="1"/>
</dbReference>
<evidence type="ECO:0000256" key="10">
    <source>
        <dbReference type="ARBA" id="ARBA00023136"/>
    </source>
</evidence>
<keyword evidence="7 12" id="KW-0812">Transmembrane</keyword>
<dbReference type="InterPro" id="IPR001185">
    <property type="entry name" value="MS_channel"/>
</dbReference>
<dbReference type="RefSeq" id="WP_114845168.1">
    <property type="nucleotide sequence ID" value="NZ_JBHSPE010000008.1"/>
</dbReference>
<dbReference type="NCBIfam" id="TIGR00220">
    <property type="entry name" value="mscL"/>
    <property type="match status" value="1"/>
</dbReference>